<feature type="compositionally biased region" description="Polar residues" evidence="1">
    <location>
        <begin position="23"/>
        <end position="35"/>
    </location>
</feature>
<evidence type="ECO:0000256" key="1">
    <source>
        <dbReference type="SAM" id="MobiDB-lite"/>
    </source>
</evidence>
<protein>
    <submittedName>
        <fullName evidence="2">Uncharacterized protein</fullName>
    </submittedName>
</protein>
<reference evidence="2" key="1">
    <citation type="journal article" date="2020" name="Mol. Plant Microbe Interact.">
        <title>Genome Sequence of the Biocontrol Agent Coniothyrium minitans strain Conio (IMI 134523).</title>
        <authorList>
            <person name="Patel D."/>
            <person name="Shittu T.A."/>
            <person name="Baroncelli R."/>
            <person name="Muthumeenakshi S."/>
            <person name="Osborne T.H."/>
            <person name="Janganan T.K."/>
            <person name="Sreenivasaprasad S."/>
        </authorList>
    </citation>
    <scope>NUCLEOTIDE SEQUENCE</scope>
    <source>
        <strain evidence="2">Conio</strain>
    </source>
</reference>
<accession>A0A9P6G4S0</accession>
<dbReference type="EMBL" id="WJXW01000015">
    <property type="protein sequence ID" value="KAF9730001.1"/>
    <property type="molecule type" value="Genomic_DNA"/>
</dbReference>
<dbReference type="OrthoDB" id="3806515at2759"/>
<proteinExistence type="predicted"/>
<evidence type="ECO:0000313" key="3">
    <source>
        <dbReference type="EMBL" id="KAF9730001.1"/>
    </source>
</evidence>
<evidence type="ECO:0000313" key="2">
    <source>
        <dbReference type="EMBL" id="KAF9728415.1"/>
    </source>
</evidence>
<feature type="compositionally biased region" description="Basic and acidic residues" evidence="1">
    <location>
        <begin position="11"/>
        <end position="22"/>
    </location>
</feature>
<organism evidence="2 4">
    <name type="scientific">Paraphaeosphaeria minitans</name>
    <dbReference type="NCBI Taxonomy" id="565426"/>
    <lineage>
        <taxon>Eukaryota</taxon>
        <taxon>Fungi</taxon>
        <taxon>Dikarya</taxon>
        <taxon>Ascomycota</taxon>
        <taxon>Pezizomycotina</taxon>
        <taxon>Dothideomycetes</taxon>
        <taxon>Pleosporomycetidae</taxon>
        <taxon>Pleosporales</taxon>
        <taxon>Massarineae</taxon>
        <taxon>Didymosphaeriaceae</taxon>
        <taxon>Paraphaeosphaeria</taxon>
    </lineage>
</organism>
<gene>
    <name evidence="3" type="ORF">PMIN01_11934</name>
    <name evidence="2" type="ORF">PMIN01_13548</name>
</gene>
<sequence>MSRSHFTTIPDRLHEHSRERSHPNVTLTRWHSNKQCSREPAPRQKAATALGG</sequence>
<feature type="region of interest" description="Disordered" evidence="1">
    <location>
        <begin position="1"/>
        <end position="52"/>
    </location>
</feature>
<name>A0A9P6G4S0_9PLEO</name>
<dbReference type="AlphaFoldDB" id="A0A9P6G4S0"/>
<dbReference type="Proteomes" id="UP000756921">
    <property type="component" value="Unassembled WGS sequence"/>
</dbReference>
<dbReference type="EMBL" id="WJXW01000020">
    <property type="protein sequence ID" value="KAF9728415.1"/>
    <property type="molecule type" value="Genomic_DNA"/>
</dbReference>
<keyword evidence="4" id="KW-1185">Reference proteome</keyword>
<comment type="caution">
    <text evidence="2">The sequence shown here is derived from an EMBL/GenBank/DDBJ whole genome shotgun (WGS) entry which is preliminary data.</text>
</comment>
<evidence type="ECO:0000313" key="4">
    <source>
        <dbReference type="Proteomes" id="UP000756921"/>
    </source>
</evidence>